<comment type="similarity">
    <text evidence="2">Belongs to the methyl-accepting chemotaxis (MCP) protein family.</text>
</comment>
<dbReference type="PROSITE" id="PS50885">
    <property type="entry name" value="HAMP"/>
    <property type="match status" value="1"/>
</dbReference>
<evidence type="ECO:0000259" key="4">
    <source>
        <dbReference type="PROSITE" id="PS50111"/>
    </source>
</evidence>
<dbReference type="GO" id="GO:0007165">
    <property type="term" value="P:signal transduction"/>
    <property type="evidence" value="ECO:0007669"/>
    <property type="project" value="UniProtKB-KW"/>
</dbReference>
<reference evidence="6" key="1">
    <citation type="submission" date="2019-08" db="EMBL/GenBank/DDBJ databases">
        <authorList>
            <person name="Kucharzyk K."/>
            <person name="Murdoch R.W."/>
            <person name="Higgins S."/>
            <person name="Loffler F."/>
        </authorList>
    </citation>
    <scope>NUCLEOTIDE SEQUENCE</scope>
</reference>
<keyword evidence="1" id="KW-0807">Transducer</keyword>
<dbReference type="SMART" id="SM00304">
    <property type="entry name" value="HAMP"/>
    <property type="match status" value="1"/>
</dbReference>
<evidence type="ECO:0000256" key="1">
    <source>
        <dbReference type="ARBA" id="ARBA00023224"/>
    </source>
</evidence>
<dbReference type="GO" id="GO:0004888">
    <property type="term" value="F:transmembrane signaling receptor activity"/>
    <property type="evidence" value="ECO:0007669"/>
    <property type="project" value="InterPro"/>
</dbReference>
<keyword evidence="3" id="KW-0175">Coiled coil</keyword>
<dbReference type="Pfam" id="PF00672">
    <property type="entry name" value="HAMP"/>
    <property type="match status" value="1"/>
</dbReference>
<feature type="coiled-coil region" evidence="3">
    <location>
        <begin position="28"/>
        <end position="55"/>
    </location>
</feature>
<proteinExistence type="inferred from homology"/>
<feature type="domain" description="Methyl-accepting transducer" evidence="4">
    <location>
        <begin position="66"/>
        <end position="302"/>
    </location>
</feature>
<dbReference type="SUPFAM" id="SSF58104">
    <property type="entry name" value="Methyl-accepting chemotaxis protein (MCP) signaling domain"/>
    <property type="match status" value="1"/>
</dbReference>
<dbReference type="InterPro" id="IPR003660">
    <property type="entry name" value="HAMP_dom"/>
</dbReference>
<dbReference type="CDD" id="cd06225">
    <property type="entry name" value="HAMP"/>
    <property type="match status" value="1"/>
</dbReference>
<dbReference type="Pfam" id="PF00015">
    <property type="entry name" value="MCPsignal"/>
    <property type="match status" value="1"/>
</dbReference>
<dbReference type="SMART" id="SM00283">
    <property type="entry name" value="MA"/>
    <property type="match status" value="1"/>
</dbReference>
<accession>A0A644ZP48</accession>
<organism evidence="6">
    <name type="scientific">bioreactor metagenome</name>
    <dbReference type="NCBI Taxonomy" id="1076179"/>
    <lineage>
        <taxon>unclassified sequences</taxon>
        <taxon>metagenomes</taxon>
        <taxon>ecological metagenomes</taxon>
    </lineage>
</organism>
<dbReference type="PROSITE" id="PS50111">
    <property type="entry name" value="CHEMOTAXIS_TRANSDUC_2"/>
    <property type="match status" value="1"/>
</dbReference>
<dbReference type="PANTHER" id="PTHR32089:SF112">
    <property type="entry name" value="LYSOZYME-LIKE PROTEIN-RELATED"/>
    <property type="match status" value="1"/>
</dbReference>
<dbReference type="GO" id="GO:0006935">
    <property type="term" value="P:chemotaxis"/>
    <property type="evidence" value="ECO:0007669"/>
    <property type="project" value="InterPro"/>
</dbReference>
<dbReference type="InterPro" id="IPR004090">
    <property type="entry name" value="Chemotax_Me-accpt_rcpt"/>
</dbReference>
<sequence length="352" mass="36735">MQQLADSAEKIAAGDLTKRIEVTGALEVNQLSHALTDMQNNLREISKQIMESSEQVAASSQQLTASADQSAQAANQVASTIAEVANGTQMQLNAVDHTVAVVEQMSAGIQQVAAKTNEVANATGSTAAAANQGGDSIKTAMSQMANIEKAVTYSADVVSKLGQRSQEIGQIVDTISGIAGQTNLLALNAAIEAARAGELGRGFAVVADEVRKLAEQSQEAAKHIAELIGEVRGDTDNAITAMNEGTNQVRLGSEVVNTAGKAFGDVVVHINNISAKVRDISGEIEQMASGSQQIVSSVRDIDDISKAAAEQTETVSAATEEQSAAMEEIAASSQSLSRMAEQLQQAVRRFKI</sequence>
<feature type="domain" description="HAMP" evidence="5">
    <location>
        <begin position="1"/>
        <end position="47"/>
    </location>
</feature>
<comment type="caution">
    <text evidence="6">The sequence shown here is derived from an EMBL/GenBank/DDBJ whole genome shotgun (WGS) entry which is preliminary data.</text>
</comment>
<dbReference type="Gene3D" id="6.10.340.10">
    <property type="match status" value="1"/>
</dbReference>
<evidence type="ECO:0000313" key="6">
    <source>
        <dbReference type="EMBL" id="MPM42739.1"/>
    </source>
</evidence>
<name>A0A644ZP48_9ZZZZ</name>
<evidence type="ECO:0000256" key="2">
    <source>
        <dbReference type="ARBA" id="ARBA00029447"/>
    </source>
</evidence>
<dbReference type="Gene3D" id="1.10.287.950">
    <property type="entry name" value="Methyl-accepting chemotaxis protein"/>
    <property type="match status" value="1"/>
</dbReference>
<gene>
    <name evidence="6" type="primary">mcpB_11</name>
    <name evidence="6" type="ORF">SDC9_89409</name>
</gene>
<dbReference type="PANTHER" id="PTHR32089">
    <property type="entry name" value="METHYL-ACCEPTING CHEMOTAXIS PROTEIN MCPB"/>
    <property type="match status" value="1"/>
</dbReference>
<dbReference type="InterPro" id="IPR004089">
    <property type="entry name" value="MCPsignal_dom"/>
</dbReference>
<dbReference type="EMBL" id="VSSQ01009841">
    <property type="protein sequence ID" value="MPM42739.1"/>
    <property type="molecule type" value="Genomic_DNA"/>
</dbReference>
<evidence type="ECO:0000256" key="3">
    <source>
        <dbReference type="SAM" id="Coils"/>
    </source>
</evidence>
<dbReference type="PRINTS" id="PR00260">
    <property type="entry name" value="CHEMTRNSDUCR"/>
</dbReference>
<protein>
    <submittedName>
        <fullName evidence="6">Methyl-accepting chemotaxis protein McpB</fullName>
    </submittedName>
</protein>
<dbReference type="GO" id="GO:0016020">
    <property type="term" value="C:membrane"/>
    <property type="evidence" value="ECO:0007669"/>
    <property type="project" value="InterPro"/>
</dbReference>
<evidence type="ECO:0000259" key="5">
    <source>
        <dbReference type="PROSITE" id="PS50885"/>
    </source>
</evidence>
<dbReference type="AlphaFoldDB" id="A0A644ZP48"/>